<dbReference type="OrthoDB" id="5087694at2759"/>
<name>K3VCI6_FUSPC</name>
<dbReference type="GeneID" id="20367060"/>
<comment type="caution">
    <text evidence="1">The sequence shown here is derived from an EMBL/GenBank/DDBJ whole genome shotgun (WGS) entry which is preliminary data.</text>
</comment>
<dbReference type="AlphaFoldDB" id="K3VCI6"/>
<organism evidence="1 2">
    <name type="scientific">Fusarium pseudograminearum (strain CS3096)</name>
    <name type="common">Wheat and barley crown-rot fungus</name>
    <dbReference type="NCBI Taxonomy" id="1028729"/>
    <lineage>
        <taxon>Eukaryota</taxon>
        <taxon>Fungi</taxon>
        <taxon>Dikarya</taxon>
        <taxon>Ascomycota</taxon>
        <taxon>Pezizomycotina</taxon>
        <taxon>Sordariomycetes</taxon>
        <taxon>Hypocreomycetidae</taxon>
        <taxon>Hypocreales</taxon>
        <taxon>Nectriaceae</taxon>
        <taxon>Fusarium</taxon>
    </lineage>
</organism>
<reference evidence="1 2" key="1">
    <citation type="journal article" date="2012" name="PLoS Pathog.">
        <title>Comparative pathogenomics reveals horizontally acquired novel virulence genes in fungi infecting cereal hosts.</title>
        <authorList>
            <person name="Gardiner D.M."/>
            <person name="McDonald M.C."/>
            <person name="Covarelli L."/>
            <person name="Solomon P.S."/>
            <person name="Rusu A.G."/>
            <person name="Marshall M."/>
            <person name="Kazan K."/>
            <person name="Chakraborty S."/>
            <person name="McDonald B.A."/>
            <person name="Manners J.M."/>
        </authorList>
    </citation>
    <scope>NUCLEOTIDE SEQUENCE [LARGE SCALE GENOMIC DNA]</scope>
    <source>
        <strain evidence="1 2">CS3096</strain>
    </source>
</reference>
<dbReference type="EMBL" id="AFNW01000291">
    <property type="protein sequence ID" value="EKJ71339.1"/>
    <property type="molecule type" value="Genomic_DNA"/>
</dbReference>
<dbReference type="RefSeq" id="XP_009259835.1">
    <property type="nucleotide sequence ID" value="XM_009261560.1"/>
</dbReference>
<dbReference type="KEGG" id="fpu:FPSE_08442"/>
<dbReference type="HOGENOM" id="CLU_1981717_0_0_1"/>
<evidence type="ECO:0000313" key="1">
    <source>
        <dbReference type="EMBL" id="EKJ71339.1"/>
    </source>
</evidence>
<proteinExistence type="predicted"/>
<accession>K3VCI6</accession>
<keyword evidence="2" id="KW-1185">Reference proteome</keyword>
<protein>
    <submittedName>
        <fullName evidence="1">Uncharacterized protein</fullName>
    </submittedName>
</protein>
<gene>
    <name evidence="1" type="ORF">FPSE_08442</name>
</gene>
<evidence type="ECO:0000313" key="2">
    <source>
        <dbReference type="Proteomes" id="UP000007978"/>
    </source>
</evidence>
<dbReference type="Proteomes" id="UP000007978">
    <property type="component" value="Chromosome 2"/>
</dbReference>
<sequence>MKALQRLRDFVNNTASPIYQPAKYELPEGYYGEAGMTGDAMEWGFLEDPPMSTKTATSFVDSGFHDEHWHVLEQAAIATPASPSFVYADKHKLGTSVRPTRTKATVPGDDLLDNLFALPFDHLRHI</sequence>